<comment type="caution">
    <text evidence="1">The sequence shown here is derived from an EMBL/GenBank/DDBJ whole genome shotgun (WGS) entry which is preliminary data.</text>
</comment>
<organism evidence="1 2">
    <name type="scientific">Caerostris extrusa</name>
    <name type="common">Bark spider</name>
    <name type="synonym">Caerostris bankana</name>
    <dbReference type="NCBI Taxonomy" id="172846"/>
    <lineage>
        <taxon>Eukaryota</taxon>
        <taxon>Metazoa</taxon>
        <taxon>Ecdysozoa</taxon>
        <taxon>Arthropoda</taxon>
        <taxon>Chelicerata</taxon>
        <taxon>Arachnida</taxon>
        <taxon>Araneae</taxon>
        <taxon>Araneomorphae</taxon>
        <taxon>Entelegynae</taxon>
        <taxon>Araneoidea</taxon>
        <taxon>Araneidae</taxon>
        <taxon>Caerostris</taxon>
    </lineage>
</organism>
<keyword evidence="2" id="KW-1185">Reference proteome</keyword>
<dbReference type="AlphaFoldDB" id="A0AAV4RMH0"/>
<dbReference type="Proteomes" id="UP001054945">
    <property type="component" value="Unassembled WGS sequence"/>
</dbReference>
<accession>A0AAV4RMH0</accession>
<sequence length="87" mass="10096">MNMGGFHQFSIIYVRVFPKQAEGFPCTWGRVIYQKSEYFLKAKINSGVRFTQTASSIFENIYSIILPKSGDMDRWLCDRVDSFGKQI</sequence>
<protein>
    <submittedName>
        <fullName evidence="1">Uncharacterized protein</fullName>
    </submittedName>
</protein>
<gene>
    <name evidence="1" type="ORF">CEXT_118851</name>
</gene>
<dbReference type="EMBL" id="BPLR01008216">
    <property type="protein sequence ID" value="GIY22909.1"/>
    <property type="molecule type" value="Genomic_DNA"/>
</dbReference>
<evidence type="ECO:0000313" key="1">
    <source>
        <dbReference type="EMBL" id="GIY22909.1"/>
    </source>
</evidence>
<name>A0AAV4RMH0_CAEEX</name>
<evidence type="ECO:0000313" key="2">
    <source>
        <dbReference type="Proteomes" id="UP001054945"/>
    </source>
</evidence>
<reference evidence="1 2" key="1">
    <citation type="submission" date="2021-06" db="EMBL/GenBank/DDBJ databases">
        <title>Caerostris extrusa draft genome.</title>
        <authorList>
            <person name="Kono N."/>
            <person name="Arakawa K."/>
        </authorList>
    </citation>
    <scope>NUCLEOTIDE SEQUENCE [LARGE SCALE GENOMIC DNA]</scope>
</reference>
<proteinExistence type="predicted"/>